<evidence type="ECO:0000313" key="7">
    <source>
        <dbReference type="EMBL" id="MEG3439058.1"/>
    </source>
</evidence>
<dbReference type="InterPro" id="IPR007016">
    <property type="entry name" value="O-antigen_ligase-rel_domated"/>
</dbReference>
<feature type="transmembrane region" description="Helical" evidence="5">
    <location>
        <begin position="76"/>
        <end position="94"/>
    </location>
</feature>
<dbReference type="InterPro" id="IPR051533">
    <property type="entry name" value="WaaL-like"/>
</dbReference>
<dbReference type="GO" id="GO:0016874">
    <property type="term" value="F:ligase activity"/>
    <property type="evidence" value="ECO:0007669"/>
    <property type="project" value="UniProtKB-KW"/>
</dbReference>
<dbReference type="Proteomes" id="UP001328733">
    <property type="component" value="Unassembled WGS sequence"/>
</dbReference>
<feature type="transmembrane region" description="Helical" evidence="5">
    <location>
        <begin position="371"/>
        <end position="389"/>
    </location>
</feature>
<evidence type="ECO:0000256" key="5">
    <source>
        <dbReference type="SAM" id="Phobius"/>
    </source>
</evidence>
<dbReference type="GO" id="GO:0016020">
    <property type="term" value="C:membrane"/>
    <property type="evidence" value="ECO:0007669"/>
    <property type="project" value="UniProtKB-SubCell"/>
</dbReference>
<feature type="transmembrane region" description="Helical" evidence="5">
    <location>
        <begin position="215"/>
        <end position="232"/>
    </location>
</feature>
<accession>A0AAW9QZ51</accession>
<organism evidence="7 8">
    <name type="scientific">Pannus brasiliensis CCIBt3594</name>
    <dbReference type="NCBI Taxonomy" id="1427578"/>
    <lineage>
        <taxon>Bacteria</taxon>
        <taxon>Bacillati</taxon>
        <taxon>Cyanobacteriota</taxon>
        <taxon>Cyanophyceae</taxon>
        <taxon>Oscillatoriophycideae</taxon>
        <taxon>Chroococcales</taxon>
        <taxon>Microcystaceae</taxon>
        <taxon>Pannus</taxon>
    </lineage>
</organism>
<feature type="transmembrane region" description="Helical" evidence="5">
    <location>
        <begin position="152"/>
        <end position="177"/>
    </location>
</feature>
<keyword evidence="4 5" id="KW-0472">Membrane</keyword>
<feature type="transmembrane region" description="Helical" evidence="5">
    <location>
        <begin position="401"/>
        <end position="417"/>
    </location>
</feature>
<name>A0AAW9QZ51_9CHRO</name>
<feature type="transmembrane region" description="Helical" evidence="5">
    <location>
        <begin position="328"/>
        <end position="350"/>
    </location>
</feature>
<feature type="transmembrane region" description="Helical" evidence="5">
    <location>
        <begin position="19"/>
        <end position="40"/>
    </location>
</feature>
<keyword evidence="2 5" id="KW-0812">Transmembrane</keyword>
<feature type="transmembrane region" description="Helical" evidence="5">
    <location>
        <begin position="52"/>
        <end position="70"/>
    </location>
</feature>
<dbReference type="RefSeq" id="WP_332866541.1">
    <property type="nucleotide sequence ID" value="NZ_JBAFSM010000039.1"/>
</dbReference>
<sequence>MKRIFCQGWEWNFLRISLLIAPILPVVAGLGIIAVLIATCRKEWKSIAASRLNRGIGVLSLWLLFVAVLSPRPIEALLGLANYLPYFFFFVNIRQIVQKPSQLRELAWVLVIPSVWVVAMGLGQIFLGWGNVPFTAWGYVPYGDPKGRMSSVFMYANLLGVYLLMILILAIGLWIATFRAWKGDRNRKVSLQLGFLTFAITFDSLGIFLTDSRSAWGLGLFAGLLFALYLGWRSIVAGFAAVAGAISIASWGPVPLRDVFRSIVPRMIWARFSDELYPDRPVATLRATQWRFAWEMAQERPITGWGLRNFSKMYKASTGIWLGHAHNLYLMLMAETGIVGLLMFCAWVAWVYARGIRLYRFLATKKAGGELMLFTYLVAFGGCILFNFFDVTLNEPKVNTTAWLIFASIAGIVRSADGERAREIDR</sequence>
<dbReference type="AlphaFoldDB" id="A0AAW9QZ51"/>
<evidence type="ECO:0000256" key="4">
    <source>
        <dbReference type="ARBA" id="ARBA00023136"/>
    </source>
</evidence>
<dbReference type="Pfam" id="PF04932">
    <property type="entry name" value="Wzy_C"/>
    <property type="match status" value="1"/>
</dbReference>
<dbReference type="PANTHER" id="PTHR37422">
    <property type="entry name" value="TEICHURONIC ACID BIOSYNTHESIS PROTEIN TUAE"/>
    <property type="match status" value="1"/>
</dbReference>
<evidence type="ECO:0000256" key="3">
    <source>
        <dbReference type="ARBA" id="ARBA00022989"/>
    </source>
</evidence>
<proteinExistence type="predicted"/>
<feature type="transmembrane region" description="Helical" evidence="5">
    <location>
        <begin position="189"/>
        <end position="209"/>
    </location>
</feature>
<reference evidence="7 8" key="1">
    <citation type="submission" date="2024-01" db="EMBL/GenBank/DDBJ databases">
        <title>Genomic insights into the taxonomy and metabolism of the cyanobacterium Pannus brasiliensis CCIBt3594.</title>
        <authorList>
            <person name="Machado M."/>
            <person name="Botero N.B."/>
            <person name="Andreote A.P.D."/>
            <person name="Feitosa A.M.T."/>
            <person name="Popin R."/>
            <person name="Sivonen K."/>
            <person name="Fiore M.F."/>
        </authorList>
    </citation>
    <scope>NUCLEOTIDE SEQUENCE [LARGE SCALE GENOMIC DNA]</scope>
    <source>
        <strain evidence="7 8">CCIBt3594</strain>
    </source>
</reference>
<feature type="transmembrane region" description="Helical" evidence="5">
    <location>
        <begin position="239"/>
        <end position="256"/>
    </location>
</feature>
<keyword evidence="8" id="KW-1185">Reference proteome</keyword>
<feature type="transmembrane region" description="Helical" evidence="5">
    <location>
        <begin position="106"/>
        <end position="132"/>
    </location>
</feature>
<gene>
    <name evidence="7" type="ORF">V0288_18175</name>
</gene>
<comment type="caution">
    <text evidence="7">The sequence shown here is derived from an EMBL/GenBank/DDBJ whole genome shotgun (WGS) entry which is preliminary data.</text>
</comment>
<keyword evidence="3 5" id="KW-1133">Transmembrane helix</keyword>
<dbReference type="EMBL" id="JBAFSM010000039">
    <property type="protein sequence ID" value="MEG3439058.1"/>
    <property type="molecule type" value="Genomic_DNA"/>
</dbReference>
<comment type="subcellular location">
    <subcellularLocation>
        <location evidence="1">Membrane</location>
        <topology evidence="1">Multi-pass membrane protein</topology>
    </subcellularLocation>
</comment>
<protein>
    <submittedName>
        <fullName evidence="7">O-antigen ligase family protein</fullName>
    </submittedName>
</protein>
<evidence type="ECO:0000256" key="2">
    <source>
        <dbReference type="ARBA" id="ARBA00022692"/>
    </source>
</evidence>
<evidence type="ECO:0000259" key="6">
    <source>
        <dbReference type="Pfam" id="PF04932"/>
    </source>
</evidence>
<keyword evidence="7" id="KW-0436">Ligase</keyword>
<feature type="domain" description="O-antigen ligase-related" evidence="6">
    <location>
        <begin position="203"/>
        <end position="345"/>
    </location>
</feature>
<evidence type="ECO:0000256" key="1">
    <source>
        <dbReference type="ARBA" id="ARBA00004141"/>
    </source>
</evidence>
<dbReference type="PANTHER" id="PTHR37422:SF13">
    <property type="entry name" value="LIPOPOLYSACCHARIDE BIOSYNTHESIS PROTEIN PA4999-RELATED"/>
    <property type="match status" value="1"/>
</dbReference>
<evidence type="ECO:0000313" key="8">
    <source>
        <dbReference type="Proteomes" id="UP001328733"/>
    </source>
</evidence>